<evidence type="ECO:0000259" key="8">
    <source>
        <dbReference type="PROSITE" id="PS50011"/>
    </source>
</evidence>
<dbReference type="PRINTS" id="PR00109">
    <property type="entry name" value="TYRKINASE"/>
</dbReference>
<keyword evidence="1 7" id="KW-0723">Serine/threonine-protein kinase</keyword>
<dbReference type="Gene3D" id="1.10.510.10">
    <property type="entry name" value="Transferase(Phosphotransferase) domain 1"/>
    <property type="match status" value="1"/>
</dbReference>
<evidence type="ECO:0000256" key="1">
    <source>
        <dbReference type="ARBA" id="ARBA00022527"/>
    </source>
</evidence>
<dbReference type="InterPro" id="IPR008271">
    <property type="entry name" value="Ser/Thr_kinase_AS"/>
</dbReference>
<evidence type="ECO:0000256" key="2">
    <source>
        <dbReference type="ARBA" id="ARBA00022679"/>
    </source>
</evidence>
<accession>A0A0S4KN74</accession>
<name>A0A0S4KN74_BODSA</name>
<dbReference type="PROSITE" id="PS50011">
    <property type="entry name" value="PROTEIN_KINASE_DOM"/>
    <property type="match status" value="1"/>
</dbReference>
<feature type="domain" description="Protein kinase" evidence="8">
    <location>
        <begin position="35"/>
        <end position="307"/>
    </location>
</feature>
<evidence type="ECO:0000313" key="10">
    <source>
        <dbReference type="Proteomes" id="UP000051952"/>
    </source>
</evidence>
<evidence type="ECO:0000256" key="5">
    <source>
        <dbReference type="ARBA" id="ARBA00022840"/>
    </source>
</evidence>
<dbReference type="CDD" id="cd06606">
    <property type="entry name" value="STKc_MAPKKK"/>
    <property type="match status" value="1"/>
</dbReference>
<dbReference type="PANTHER" id="PTHR11584">
    <property type="entry name" value="SERINE/THREONINE PROTEIN KINASE"/>
    <property type="match status" value="1"/>
</dbReference>
<dbReference type="AlphaFoldDB" id="A0A0S4KN74"/>
<keyword evidence="10" id="KW-1185">Reference proteome</keyword>
<dbReference type="PROSITE" id="PS00107">
    <property type="entry name" value="PROTEIN_KINASE_ATP"/>
    <property type="match status" value="1"/>
</dbReference>
<dbReference type="GO" id="GO:0005524">
    <property type="term" value="F:ATP binding"/>
    <property type="evidence" value="ECO:0007669"/>
    <property type="project" value="UniProtKB-UniRule"/>
</dbReference>
<dbReference type="InterPro" id="IPR001245">
    <property type="entry name" value="Ser-Thr/Tyr_kinase_cat_dom"/>
</dbReference>
<evidence type="ECO:0000256" key="4">
    <source>
        <dbReference type="ARBA" id="ARBA00022777"/>
    </source>
</evidence>
<comment type="similarity">
    <text evidence="7">Belongs to the protein kinase superfamily.</text>
</comment>
<organism evidence="9 10">
    <name type="scientific">Bodo saltans</name>
    <name type="common">Flagellated protozoan</name>
    <dbReference type="NCBI Taxonomy" id="75058"/>
    <lineage>
        <taxon>Eukaryota</taxon>
        <taxon>Discoba</taxon>
        <taxon>Euglenozoa</taxon>
        <taxon>Kinetoplastea</taxon>
        <taxon>Metakinetoplastina</taxon>
        <taxon>Eubodonida</taxon>
        <taxon>Bodonidae</taxon>
        <taxon>Bodo</taxon>
    </lineage>
</organism>
<sequence length="326" mass="35093">MTMPTQAVQSKGGSSQPPPLLLALQAPALFQDGRVQRLKLLGRGANGSVYSCILPDGTLIAMKEVLLPSSSTSSGDATELFDGVMKEVSIVSSLDHPHVVRFFGSALEPEEHRLTIFMEMVPNGSLASMVRHMPEPMKEEVARVYVRQLVSALAYVHSRGVVHRDLKCDNLLVTGDGQLKLTDFGASKIVGMATMATRAAQTMVGTPHFMAPEILVGGDDGFEGGYGRRADVWSLGITVVEMMECGKAPWPDFPSTGAAFMHIATPGSLPIIPARFSNEARDLVMQCCRRDPAERPTSEALLSHPWLLESQNPLTAGKEAPDSLPS</sequence>
<dbReference type="InterPro" id="IPR011009">
    <property type="entry name" value="Kinase-like_dom_sf"/>
</dbReference>
<dbReference type="Pfam" id="PF00069">
    <property type="entry name" value="Pkinase"/>
    <property type="match status" value="1"/>
</dbReference>
<evidence type="ECO:0000313" key="9">
    <source>
        <dbReference type="EMBL" id="CUI15053.1"/>
    </source>
</evidence>
<feature type="binding site" evidence="6">
    <location>
        <position position="63"/>
    </location>
    <ligand>
        <name>ATP</name>
        <dbReference type="ChEBI" id="CHEBI:30616"/>
    </ligand>
</feature>
<dbReference type="SMART" id="SM00220">
    <property type="entry name" value="S_TKc"/>
    <property type="match status" value="1"/>
</dbReference>
<keyword evidence="5 6" id="KW-0067">ATP-binding</keyword>
<dbReference type="PANTHER" id="PTHR11584:SF369">
    <property type="entry name" value="MITOGEN-ACTIVATED PROTEIN KINASE KINASE KINASE 19-RELATED"/>
    <property type="match status" value="1"/>
</dbReference>
<dbReference type="SUPFAM" id="SSF56112">
    <property type="entry name" value="Protein kinase-like (PK-like)"/>
    <property type="match status" value="1"/>
</dbReference>
<evidence type="ECO:0000256" key="7">
    <source>
        <dbReference type="RuleBase" id="RU000304"/>
    </source>
</evidence>
<gene>
    <name evidence="9" type="ORF">BSAL_22405</name>
</gene>
<dbReference type="OrthoDB" id="8693905at2759"/>
<dbReference type="InterPro" id="IPR017441">
    <property type="entry name" value="Protein_kinase_ATP_BS"/>
</dbReference>
<reference evidence="10" key="1">
    <citation type="submission" date="2015-09" db="EMBL/GenBank/DDBJ databases">
        <authorList>
            <consortium name="Pathogen Informatics"/>
        </authorList>
    </citation>
    <scope>NUCLEOTIDE SEQUENCE [LARGE SCALE GENOMIC DNA]</scope>
    <source>
        <strain evidence="10">Lake Konstanz</strain>
    </source>
</reference>
<dbReference type="PROSITE" id="PS00108">
    <property type="entry name" value="PROTEIN_KINASE_ST"/>
    <property type="match status" value="1"/>
</dbReference>
<dbReference type="InterPro" id="IPR000719">
    <property type="entry name" value="Prot_kinase_dom"/>
</dbReference>
<keyword evidence="3 6" id="KW-0547">Nucleotide-binding</keyword>
<keyword evidence="2" id="KW-0808">Transferase</keyword>
<dbReference type="Proteomes" id="UP000051952">
    <property type="component" value="Unassembled WGS sequence"/>
</dbReference>
<dbReference type="EMBL" id="CYKH01001752">
    <property type="protein sequence ID" value="CUI15053.1"/>
    <property type="molecule type" value="Genomic_DNA"/>
</dbReference>
<proteinExistence type="inferred from homology"/>
<evidence type="ECO:0000256" key="6">
    <source>
        <dbReference type="PROSITE-ProRule" id="PRU10141"/>
    </source>
</evidence>
<dbReference type="GO" id="GO:0004674">
    <property type="term" value="F:protein serine/threonine kinase activity"/>
    <property type="evidence" value="ECO:0007669"/>
    <property type="project" value="UniProtKB-KW"/>
</dbReference>
<evidence type="ECO:0000256" key="3">
    <source>
        <dbReference type="ARBA" id="ARBA00022741"/>
    </source>
</evidence>
<keyword evidence="4 9" id="KW-0418">Kinase</keyword>
<dbReference type="VEuPathDB" id="TriTrypDB:BSAL_22405"/>
<protein>
    <submittedName>
        <fullName evidence="9">Protein kinase, putative</fullName>
    </submittedName>
</protein>